<proteinExistence type="predicted"/>
<reference evidence="1 2" key="1">
    <citation type="submission" date="2020-02" db="EMBL/GenBank/DDBJ databases">
        <authorList>
            <person name="Ferguson B K."/>
        </authorList>
    </citation>
    <scope>NUCLEOTIDE SEQUENCE [LARGE SCALE GENOMIC DNA]</scope>
</reference>
<name>A0A6H5J4A0_9HYME</name>
<organism evidence="1 2">
    <name type="scientific">Trichogramma brassicae</name>
    <dbReference type="NCBI Taxonomy" id="86971"/>
    <lineage>
        <taxon>Eukaryota</taxon>
        <taxon>Metazoa</taxon>
        <taxon>Ecdysozoa</taxon>
        <taxon>Arthropoda</taxon>
        <taxon>Hexapoda</taxon>
        <taxon>Insecta</taxon>
        <taxon>Pterygota</taxon>
        <taxon>Neoptera</taxon>
        <taxon>Endopterygota</taxon>
        <taxon>Hymenoptera</taxon>
        <taxon>Apocrita</taxon>
        <taxon>Proctotrupomorpha</taxon>
        <taxon>Chalcidoidea</taxon>
        <taxon>Trichogrammatidae</taxon>
        <taxon>Trichogramma</taxon>
    </lineage>
</organism>
<evidence type="ECO:0000313" key="2">
    <source>
        <dbReference type="Proteomes" id="UP000479190"/>
    </source>
</evidence>
<evidence type="ECO:0000313" key="1">
    <source>
        <dbReference type="EMBL" id="CAB0044315.1"/>
    </source>
</evidence>
<dbReference type="AlphaFoldDB" id="A0A6H5J4A0"/>
<gene>
    <name evidence="1" type="ORF">TBRA_LOCUS15903</name>
</gene>
<protein>
    <submittedName>
        <fullName evidence="1">Uncharacterized protein</fullName>
    </submittedName>
</protein>
<sequence>MKRALQHSLGPARRISQLCKLRNVSTCWSSLDRCAFLYFLPLYHTPECVRVSTRILYIEFLTHVGLPAPHARMWELCNFYQCQNRVREGSPPFCVPRANNRNCSGLLYNEPARDINPVAAAARFIRSSEHTDNNNNDEPRSRVLCTDRSVGHALNLYIYVLFLCRSAYARRSQATAAAAAATNLRFAVLSFFLSFT</sequence>
<dbReference type="EMBL" id="CADCXV010001427">
    <property type="protein sequence ID" value="CAB0044315.1"/>
    <property type="molecule type" value="Genomic_DNA"/>
</dbReference>
<dbReference type="Proteomes" id="UP000479190">
    <property type="component" value="Unassembled WGS sequence"/>
</dbReference>
<keyword evidence="2" id="KW-1185">Reference proteome</keyword>
<accession>A0A6H5J4A0</accession>